<gene>
    <name evidence="8" type="ORF">CLCR_00169</name>
</gene>
<reference evidence="9" key="1">
    <citation type="submission" date="2015-07" db="EMBL/GenBank/DDBJ databases">
        <authorList>
            <person name="Teixeira M.M."/>
            <person name="Souza R.C."/>
            <person name="Almeida L.G."/>
            <person name="Vicente V.A."/>
            <person name="de Hoog S."/>
            <person name="Bocca A.L."/>
            <person name="de Almeida S.R."/>
            <person name="Vasconcelos A.T."/>
            <person name="Felipe M.S."/>
        </authorList>
    </citation>
    <scope>NUCLEOTIDE SEQUENCE [LARGE SCALE GENOMIC DNA]</scope>
    <source>
        <strain evidence="9">KSF</strain>
    </source>
</reference>
<evidence type="ECO:0000256" key="3">
    <source>
        <dbReference type="ARBA" id="ARBA00022691"/>
    </source>
</evidence>
<evidence type="ECO:0000259" key="6">
    <source>
        <dbReference type="Pfam" id="PF00891"/>
    </source>
</evidence>
<dbReference type="SUPFAM" id="SSF46785">
    <property type="entry name" value="Winged helix' DNA-binding domain"/>
    <property type="match status" value="1"/>
</dbReference>
<dbReference type="InterPro" id="IPR029063">
    <property type="entry name" value="SAM-dependent_MTases_sf"/>
</dbReference>
<protein>
    <submittedName>
        <fullName evidence="8">Putative O-methyltransferase</fullName>
    </submittedName>
</protein>
<evidence type="ECO:0000313" key="9">
    <source>
        <dbReference type="Proteomes" id="UP000094526"/>
    </source>
</evidence>
<evidence type="ECO:0000313" key="8">
    <source>
        <dbReference type="EMBL" id="OCT54151.1"/>
    </source>
</evidence>
<dbReference type="Gene3D" id="3.40.50.150">
    <property type="entry name" value="Vaccinia Virus protein VP39"/>
    <property type="match status" value="1"/>
</dbReference>
<keyword evidence="2 8" id="KW-0808">Transferase</keyword>
<dbReference type="Proteomes" id="UP000094526">
    <property type="component" value="Unassembled WGS sequence"/>
</dbReference>
<dbReference type="STRING" id="86049.A0A1C1D0B5"/>
<evidence type="ECO:0000256" key="4">
    <source>
        <dbReference type="ARBA" id="ARBA00038277"/>
    </source>
</evidence>
<evidence type="ECO:0000256" key="5">
    <source>
        <dbReference type="SAM" id="MobiDB-lite"/>
    </source>
</evidence>
<dbReference type="eggNOG" id="KOG3178">
    <property type="taxonomic scope" value="Eukaryota"/>
</dbReference>
<evidence type="ECO:0000256" key="2">
    <source>
        <dbReference type="ARBA" id="ARBA00022679"/>
    </source>
</evidence>
<dbReference type="InterPro" id="IPR001077">
    <property type="entry name" value="COMT_C"/>
</dbReference>
<dbReference type="EMBL" id="LGRB01000006">
    <property type="protein sequence ID" value="OCT54151.1"/>
    <property type="molecule type" value="Genomic_DNA"/>
</dbReference>
<organism evidence="8 9">
    <name type="scientific">Cladophialophora carrionii</name>
    <dbReference type="NCBI Taxonomy" id="86049"/>
    <lineage>
        <taxon>Eukaryota</taxon>
        <taxon>Fungi</taxon>
        <taxon>Dikarya</taxon>
        <taxon>Ascomycota</taxon>
        <taxon>Pezizomycotina</taxon>
        <taxon>Eurotiomycetes</taxon>
        <taxon>Chaetothyriomycetidae</taxon>
        <taxon>Chaetothyriales</taxon>
        <taxon>Herpotrichiellaceae</taxon>
        <taxon>Cladophialophora</taxon>
    </lineage>
</organism>
<dbReference type="PANTHER" id="PTHR43712">
    <property type="entry name" value="PUTATIVE (AFU_ORTHOLOGUE AFUA_4G14580)-RELATED"/>
    <property type="match status" value="1"/>
</dbReference>
<dbReference type="Pfam" id="PF08100">
    <property type="entry name" value="Dimerisation"/>
    <property type="match status" value="1"/>
</dbReference>
<dbReference type="PROSITE" id="PS51683">
    <property type="entry name" value="SAM_OMT_II"/>
    <property type="match status" value="1"/>
</dbReference>
<dbReference type="AlphaFoldDB" id="A0A1C1D0B5"/>
<dbReference type="VEuPathDB" id="FungiDB:CLCR_00169"/>
<comment type="caution">
    <text evidence="8">The sequence shown here is derived from an EMBL/GenBank/DDBJ whole genome shotgun (WGS) entry which is preliminary data.</text>
</comment>
<dbReference type="InterPro" id="IPR012967">
    <property type="entry name" value="COMT_dimerisation"/>
</dbReference>
<dbReference type="InterPro" id="IPR036388">
    <property type="entry name" value="WH-like_DNA-bd_sf"/>
</dbReference>
<dbReference type="GO" id="GO:0008171">
    <property type="term" value="F:O-methyltransferase activity"/>
    <property type="evidence" value="ECO:0007669"/>
    <property type="project" value="InterPro"/>
</dbReference>
<feature type="region of interest" description="Disordered" evidence="5">
    <location>
        <begin position="467"/>
        <end position="491"/>
    </location>
</feature>
<dbReference type="VEuPathDB" id="FungiDB:G647_02543"/>
<evidence type="ECO:0000256" key="1">
    <source>
        <dbReference type="ARBA" id="ARBA00022603"/>
    </source>
</evidence>
<keyword evidence="9" id="KW-1185">Reference proteome</keyword>
<dbReference type="Gene3D" id="1.10.10.10">
    <property type="entry name" value="Winged helix-like DNA-binding domain superfamily/Winged helix DNA-binding domain"/>
    <property type="match status" value="1"/>
</dbReference>
<dbReference type="OrthoDB" id="1606438at2759"/>
<feature type="compositionally biased region" description="Polar residues" evidence="5">
    <location>
        <begin position="482"/>
        <end position="491"/>
    </location>
</feature>
<feature type="domain" description="O-methyltransferase C-terminal" evidence="6">
    <location>
        <begin position="207"/>
        <end position="409"/>
    </location>
</feature>
<dbReference type="InterPro" id="IPR016461">
    <property type="entry name" value="COMT-like"/>
</dbReference>
<dbReference type="InterPro" id="IPR036390">
    <property type="entry name" value="WH_DNA-bd_sf"/>
</dbReference>
<name>A0A1C1D0B5_9EURO</name>
<proteinExistence type="inferred from homology"/>
<dbReference type="SUPFAM" id="SSF53335">
    <property type="entry name" value="S-adenosyl-L-methionine-dependent methyltransferases"/>
    <property type="match status" value="1"/>
</dbReference>
<sequence length="491" mass="53357">MLDPKEEDLEKLAETCLATARQIKEYLAANKQPQPTFDQNGPSTFPAATLEIQQARLDLRTAARRLYDLASGPEDIVTWHLYQSCHDLNALRYVFHYNIHTAVPLDGTITYTDLASKLSLDASQLKQMLRQLMPIHVFTEPTPGHVAHTASSRLLATDAGIASYTGFMVEGTFPYAAGQIETFEKWGHGRPEPNRTAVSHYYDTDLSMFEYFETRAPAVRDRFARLMTHMSSNPLMANRHVASGFEWSSLPPDGVVVDVAGGLGHCSIPIAEATAPTVKVIVQDLPQIIARAGDPATCVIPEPLRSRFEFMAHDFYAPQPVKGAAVYFLRMILHSYSDAYALRILRNIIPSMTATSKLVIMDQVMPPAVNTLPEPLERIKRSQDLQMMLLCNAKERDEAEWADLFARAGEGLVLEDAEEAEERTKLGILAIRTPPGSMMSLIEVGFVRRGGGGVAGGGVAGGDGGGGGGVADGGVDDGAGVNTTTVENGEA</sequence>
<evidence type="ECO:0000259" key="7">
    <source>
        <dbReference type="Pfam" id="PF08100"/>
    </source>
</evidence>
<keyword evidence="3" id="KW-0949">S-adenosyl-L-methionine</keyword>
<dbReference type="PANTHER" id="PTHR43712:SF5">
    <property type="entry name" value="O-METHYLTRANSFERASE ASQN-RELATED"/>
    <property type="match status" value="1"/>
</dbReference>
<dbReference type="Pfam" id="PF00891">
    <property type="entry name" value="Methyltransf_2"/>
    <property type="match status" value="1"/>
</dbReference>
<accession>A0A1C1D0B5</accession>
<feature type="domain" description="O-methyltransferase dimerisation" evidence="7">
    <location>
        <begin position="79"/>
        <end position="157"/>
    </location>
</feature>
<dbReference type="GO" id="GO:0032259">
    <property type="term" value="P:methylation"/>
    <property type="evidence" value="ECO:0007669"/>
    <property type="project" value="UniProtKB-KW"/>
</dbReference>
<comment type="similarity">
    <text evidence="4">Belongs to the class I-like SAM-binding methyltransferase superfamily. Cation-independent O-methyltransferase family.</text>
</comment>
<keyword evidence="1 8" id="KW-0489">Methyltransferase</keyword>